<dbReference type="InterPro" id="IPR013783">
    <property type="entry name" value="Ig-like_fold"/>
</dbReference>
<protein>
    <submittedName>
        <fullName evidence="9">Cytochrome c oxidase accessory protein CcoG</fullName>
    </submittedName>
</protein>
<reference evidence="9" key="2">
    <citation type="submission" date="2022-10" db="EMBL/GenBank/DDBJ databases">
        <authorList>
            <person name="Trinh H.N."/>
        </authorList>
    </citation>
    <scope>NUCLEOTIDE SEQUENCE</scope>
    <source>
        <strain evidence="9">RN2-1</strain>
    </source>
</reference>
<keyword evidence="3" id="KW-0479">Metal-binding</keyword>
<keyword evidence="2" id="KW-0004">4Fe-4S</keyword>
<name>A0AA42CF31_9PROT</name>
<dbReference type="PROSITE" id="PS00198">
    <property type="entry name" value="4FE4S_FER_1"/>
    <property type="match status" value="1"/>
</dbReference>
<dbReference type="NCBIfam" id="TIGR02745">
    <property type="entry name" value="ccoG_rdxA_fixG"/>
    <property type="match status" value="1"/>
</dbReference>
<dbReference type="PROSITE" id="PS51379">
    <property type="entry name" value="4FE4S_FER_2"/>
    <property type="match status" value="1"/>
</dbReference>
<keyword evidence="6" id="KW-0411">Iron-sulfur</keyword>
<dbReference type="InterPro" id="IPR017900">
    <property type="entry name" value="4Fe4S_Fe_S_CS"/>
</dbReference>
<evidence type="ECO:0000256" key="4">
    <source>
        <dbReference type="ARBA" id="ARBA00022982"/>
    </source>
</evidence>
<accession>A0AA42CF31</accession>
<evidence type="ECO:0000313" key="10">
    <source>
        <dbReference type="Proteomes" id="UP001165679"/>
    </source>
</evidence>
<dbReference type="InterPro" id="IPR017896">
    <property type="entry name" value="4Fe4S_Fe-S-bd"/>
</dbReference>
<dbReference type="RefSeq" id="WP_264715596.1">
    <property type="nucleotide sequence ID" value="NZ_JAPDNT010000024.1"/>
</dbReference>
<dbReference type="GO" id="GO:0051539">
    <property type="term" value="F:4 iron, 4 sulfur cluster binding"/>
    <property type="evidence" value="ECO:0007669"/>
    <property type="project" value="UniProtKB-KW"/>
</dbReference>
<dbReference type="EMBL" id="JAPDNT010000024">
    <property type="protein sequence ID" value="MCW3476763.1"/>
    <property type="molecule type" value="Genomic_DNA"/>
</dbReference>
<comment type="caution">
    <text evidence="9">The sequence shown here is derived from an EMBL/GenBank/DDBJ whole genome shotgun (WGS) entry which is preliminary data.</text>
</comment>
<feature type="transmembrane region" description="Helical" evidence="7">
    <location>
        <begin position="347"/>
        <end position="366"/>
    </location>
</feature>
<dbReference type="SUPFAM" id="SSF54862">
    <property type="entry name" value="4Fe-4S ferredoxins"/>
    <property type="match status" value="1"/>
</dbReference>
<evidence type="ECO:0000313" key="9">
    <source>
        <dbReference type="EMBL" id="MCW3476763.1"/>
    </source>
</evidence>
<keyword evidence="7" id="KW-0472">Membrane</keyword>
<dbReference type="InterPro" id="IPR009051">
    <property type="entry name" value="Helical_ferredxn"/>
</dbReference>
<keyword evidence="7" id="KW-1133">Transmembrane helix</keyword>
<evidence type="ECO:0000256" key="3">
    <source>
        <dbReference type="ARBA" id="ARBA00022723"/>
    </source>
</evidence>
<keyword evidence="1" id="KW-0813">Transport</keyword>
<evidence type="ECO:0000256" key="7">
    <source>
        <dbReference type="SAM" id="Phobius"/>
    </source>
</evidence>
<keyword evidence="7" id="KW-0812">Transmembrane</keyword>
<organism evidence="9 10">
    <name type="scientific">Limobrevibacterium gyesilva</name>
    <dbReference type="NCBI Taxonomy" id="2991712"/>
    <lineage>
        <taxon>Bacteria</taxon>
        <taxon>Pseudomonadati</taxon>
        <taxon>Pseudomonadota</taxon>
        <taxon>Alphaproteobacteria</taxon>
        <taxon>Acetobacterales</taxon>
        <taxon>Acetobacteraceae</taxon>
        <taxon>Limobrevibacterium</taxon>
    </lineage>
</organism>
<reference evidence="9" key="1">
    <citation type="submission" date="2022-09" db="EMBL/GenBank/DDBJ databases">
        <title>Rhodovastum sp. nov. RN2-1 isolated from soil in Seongnam, South Korea.</title>
        <authorList>
            <person name="Le N.T."/>
        </authorList>
    </citation>
    <scope>NUCLEOTIDE SEQUENCE</scope>
    <source>
        <strain evidence="9">RN2-1</strain>
    </source>
</reference>
<feature type="transmembrane region" description="Helical" evidence="7">
    <location>
        <begin position="93"/>
        <end position="114"/>
    </location>
</feature>
<dbReference type="PANTHER" id="PTHR30176:SF3">
    <property type="entry name" value="FERREDOXIN-TYPE PROTEIN NAPH"/>
    <property type="match status" value="1"/>
</dbReference>
<evidence type="ECO:0000256" key="6">
    <source>
        <dbReference type="ARBA" id="ARBA00023014"/>
    </source>
</evidence>
<dbReference type="InterPro" id="IPR032879">
    <property type="entry name" value="FixG_C"/>
</dbReference>
<dbReference type="PANTHER" id="PTHR30176">
    <property type="entry name" value="FERREDOXIN-TYPE PROTEIN NAPH"/>
    <property type="match status" value="1"/>
</dbReference>
<keyword evidence="5" id="KW-0408">Iron</keyword>
<proteinExistence type="predicted"/>
<dbReference type="Pfam" id="PF13746">
    <property type="entry name" value="Fer4_18"/>
    <property type="match status" value="1"/>
</dbReference>
<dbReference type="Gene3D" id="2.60.40.10">
    <property type="entry name" value="Immunoglobulins"/>
    <property type="match status" value="1"/>
</dbReference>
<dbReference type="Pfam" id="PF11614">
    <property type="entry name" value="FixG_C"/>
    <property type="match status" value="1"/>
</dbReference>
<dbReference type="Gene3D" id="1.10.1060.10">
    <property type="entry name" value="Alpha-helical ferredoxin"/>
    <property type="match status" value="1"/>
</dbReference>
<feature type="transmembrane region" description="Helical" evidence="7">
    <location>
        <begin position="41"/>
        <end position="59"/>
    </location>
</feature>
<feature type="domain" description="4Fe-4S ferredoxin-type" evidence="8">
    <location>
        <begin position="264"/>
        <end position="292"/>
    </location>
</feature>
<sequence>MSRLAKPRKPSAGEEKMSEAPLYADRVRVYPRAVHGPARTFKWAVLVICLAVYYALPWIRWDRGPGRASQAVLLDLQNERFYFFNLEFWPQDIYYLTGALILGAVSLFLVTSLAGRVWCGYACPQTVWTDLFMWVEQRIEGDRNARMRRDQGPASFDKAWRKVAKHAVWLGVAFWTGGAWIMYYADAPTVTRAFWTGQASSAVYGFAFLFTATTYVLAGWAREQVCTYMCPWPRFQAAMLDEQSFIVTYQGWRGEPRGHGKRDAAAEKKLGDCVDCRACVNVCPTGIDIRDGVQLECINCGLCVDACNEIMVRTGQPKWLITWDTLARQKARAEGRREPIRLLRARTVIYVAALLLAGTVMGVALATRAHIELSVQHDRAPLFVKVRDGALRNGYTVKIVNKTHEAADFALSLQGLEAAGMAVAEENDARMPILTLTAEADSVGTFRVLVFGQPARLVDGSQDITFTLRNAATGEQTSYRSVFMGPGGRAGR</sequence>
<dbReference type="Proteomes" id="UP001165679">
    <property type="component" value="Unassembled WGS sequence"/>
</dbReference>
<evidence type="ECO:0000259" key="8">
    <source>
        <dbReference type="PROSITE" id="PS51379"/>
    </source>
</evidence>
<dbReference type="AlphaFoldDB" id="A0AA42CF31"/>
<dbReference type="Pfam" id="PF12801">
    <property type="entry name" value="Fer4_5"/>
    <property type="match status" value="1"/>
</dbReference>
<dbReference type="GO" id="GO:0046872">
    <property type="term" value="F:metal ion binding"/>
    <property type="evidence" value="ECO:0007669"/>
    <property type="project" value="UniProtKB-KW"/>
</dbReference>
<evidence type="ECO:0000256" key="2">
    <source>
        <dbReference type="ARBA" id="ARBA00022485"/>
    </source>
</evidence>
<keyword evidence="4" id="KW-0249">Electron transport</keyword>
<gene>
    <name evidence="9" type="primary">ccoG</name>
    <name evidence="9" type="ORF">OL599_19540</name>
</gene>
<keyword evidence="10" id="KW-1185">Reference proteome</keyword>
<dbReference type="GO" id="GO:0005886">
    <property type="term" value="C:plasma membrane"/>
    <property type="evidence" value="ECO:0007669"/>
    <property type="project" value="TreeGrafter"/>
</dbReference>
<dbReference type="InterPro" id="IPR051684">
    <property type="entry name" value="Electron_Trans/Redox"/>
</dbReference>
<feature type="transmembrane region" description="Helical" evidence="7">
    <location>
        <begin position="167"/>
        <end position="183"/>
    </location>
</feature>
<feature type="transmembrane region" description="Helical" evidence="7">
    <location>
        <begin position="203"/>
        <end position="221"/>
    </location>
</feature>
<dbReference type="InterPro" id="IPR014116">
    <property type="entry name" value="Cyt_c_oxidase_cbb3_FixG"/>
</dbReference>
<evidence type="ECO:0000256" key="1">
    <source>
        <dbReference type="ARBA" id="ARBA00022448"/>
    </source>
</evidence>
<evidence type="ECO:0000256" key="5">
    <source>
        <dbReference type="ARBA" id="ARBA00023004"/>
    </source>
</evidence>